<keyword evidence="1" id="KW-0472">Membrane</keyword>
<evidence type="ECO:0000256" key="1">
    <source>
        <dbReference type="SAM" id="Phobius"/>
    </source>
</evidence>
<dbReference type="KEGG" id="vne:CFK40_20240"/>
<protein>
    <recommendedName>
        <fullName evidence="4">DUF456 domain-containing protein</fullName>
    </recommendedName>
</protein>
<dbReference type="InterPro" id="IPR007403">
    <property type="entry name" value="DUF456"/>
</dbReference>
<dbReference type="EMBL" id="CP022437">
    <property type="protein sequence ID" value="ASN07164.1"/>
    <property type="molecule type" value="Genomic_DNA"/>
</dbReference>
<feature type="transmembrane region" description="Helical" evidence="1">
    <location>
        <begin position="51"/>
        <end position="75"/>
    </location>
</feature>
<dbReference type="Proteomes" id="UP000204391">
    <property type="component" value="Chromosome"/>
</dbReference>
<keyword evidence="1" id="KW-0812">Transmembrane</keyword>
<dbReference type="RefSeq" id="WP_089534158.1">
    <property type="nucleotide sequence ID" value="NZ_CP022437.1"/>
</dbReference>
<gene>
    <name evidence="2" type="ORF">CFK40_20240</name>
</gene>
<reference evidence="2 3" key="1">
    <citation type="journal article" date="2003" name="Int. J. Syst. Evol. Microbiol.">
        <title>Virgibacillus carmonensis sp. nov., Virgibacillus necropolis sp. nov. and Virgibacillus picturae sp. nov., three novel species isolated from deteriorated mural paintings, transfer of the species of the genus salibacillus to Virgibacillus, as Virgibacillus marismortui comb. nov. and Virgibacillus salexigens comb. nov., and emended description of the genus Virgibacillus.</title>
        <authorList>
            <person name="Heyrman J."/>
            <person name="Logan N.A."/>
            <person name="Busse H.J."/>
            <person name="Balcaen A."/>
            <person name="Lebbe L."/>
            <person name="Rodriguez-Diaz M."/>
            <person name="Swings J."/>
            <person name="De Vos P."/>
        </authorList>
    </citation>
    <scope>NUCLEOTIDE SEQUENCE [LARGE SCALE GENOMIC DNA]</scope>
    <source>
        <strain evidence="2 3">LMG 19488</strain>
    </source>
</reference>
<dbReference type="Pfam" id="PF04306">
    <property type="entry name" value="DUF456"/>
    <property type="match status" value="1"/>
</dbReference>
<name>A0A221MHP7_9BACI</name>
<sequence length="161" mass="17914">MVDILIWIVIIALFILSFVGIIYPIIPSPLVIWIGFLLYHFGISRDELNLIFWVSMVILTAVLIVSDIIANSYFVKKFGGSKWGERAAGIAVIIGSFIIPPFGILIIPFVTVLIVEMIQKRTIKEAFRASIGSLIGFLSGAVAKVVIQVIMIVWFVFVVIF</sequence>
<dbReference type="PANTHER" id="PTHR39165:SF1">
    <property type="entry name" value="DUF456 DOMAIN-CONTAINING PROTEIN"/>
    <property type="match status" value="1"/>
</dbReference>
<evidence type="ECO:0008006" key="4">
    <source>
        <dbReference type="Google" id="ProtNLM"/>
    </source>
</evidence>
<feature type="transmembrane region" description="Helical" evidence="1">
    <location>
        <begin position="6"/>
        <end position="39"/>
    </location>
</feature>
<evidence type="ECO:0000313" key="3">
    <source>
        <dbReference type="Proteomes" id="UP000204391"/>
    </source>
</evidence>
<accession>A0A221MHP7</accession>
<keyword evidence="1" id="KW-1133">Transmembrane helix</keyword>
<evidence type="ECO:0000313" key="2">
    <source>
        <dbReference type="EMBL" id="ASN07164.1"/>
    </source>
</evidence>
<proteinExistence type="predicted"/>
<organism evidence="2 3">
    <name type="scientific">Virgibacillus necropolis</name>
    <dbReference type="NCBI Taxonomy" id="163877"/>
    <lineage>
        <taxon>Bacteria</taxon>
        <taxon>Bacillati</taxon>
        <taxon>Bacillota</taxon>
        <taxon>Bacilli</taxon>
        <taxon>Bacillales</taxon>
        <taxon>Bacillaceae</taxon>
        <taxon>Virgibacillus</taxon>
    </lineage>
</organism>
<dbReference type="PANTHER" id="PTHR39165">
    <property type="entry name" value="IG HYPOTHETICAL 17883"/>
    <property type="match status" value="1"/>
</dbReference>
<keyword evidence="3" id="KW-1185">Reference proteome</keyword>
<feature type="transmembrane region" description="Helical" evidence="1">
    <location>
        <begin position="135"/>
        <end position="160"/>
    </location>
</feature>
<feature type="transmembrane region" description="Helical" evidence="1">
    <location>
        <begin position="87"/>
        <end position="115"/>
    </location>
</feature>
<dbReference type="AlphaFoldDB" id="A0A221MHP7"/>
<dbReference type="OrthoDB" id="9808460at2"/>